<dbReference type="EMBL" id="LDPZ01000077">
    <property type="protein sequence ID" value="KTQ83942.1"/>
    <property type="molecule type" value="Genomic_DNA"/>
</dbReference>
<dbReference type="Pfam" id="PF10387">
    <property type="entry name" value="DUF2442"/>
    <property type="match status" value="1"/>
</dbReference>
<dbReference type="SUPFAM" id="SSF47413">
    <property type="entry name" value="lambda repressor-like DNA-binding domains"/>
    <property type="match status" value="1"/>
</dbReference>
<proteinExistence type="predicted"/>
<evidence type="ECO:0000313" key="1">
    <source>
        <dbReference type="EMBL" id="KTQ83942.1"/>
    </source>
</evidence>
<dbReference type="SUPFAM" id="SSF143880">
    <property type="entry name" value="NE0471 N-terminal domain-like"/>
    <property type="match status" value="1"/>
</dbReference>
<dbReference type="InterPro" id="IPR010982">
    <property type="entry name" value="Lambda_DNA-bd_dom_sf"/>
</dbReference>
<organism evidence="1 2">
    <name type="scientific">Aureimonas ureilytica</name>
    <dbReference type="NCBI Taxonomy" id="401562"/>
    <lineage>
        <taxon>Bacteria</taxon>
        <taxon>Pseudomonadati</taxon>
        <taxon>Pseudomonadota</taxon>
        <taxon>Alphaproteobacteria</taxon>
        <taxon>Hyphomicrobiales</taxon>
        <taxon>Aurantimonadaceae</taxon>
        <taxon>Aureimonas</taxon>
    </lineage>
</organism>
<dbReference type="Gene3D" id="1.10.260.40">
    <property type="entry name" value="lambda repressor-like DNA-binding domains"/>
    <property type="match status" value="1"/>
</dbReference>
<dbReference type="Gene3D" id="3.30.2020.10">
    <property type="entry name" value="NE0471-like N-terminal domain"/>
    <property type="match status" value="1"/>
</dbReference>
<accession>A0A175R2P0</accession>
<dbReference type="AlphaFoldDB" id="A0A175R2P0"/>
<dbReference type="RefSeq" id="WP_082675779.1">
    <property type="nucleotide sequence ID" value="NZ_LDPZ01000077.1"/>
</dbReference>
<protein>
    <recommendedName>
        <fullName evidence="3">DUF2442 domain-containing protein</fullName>
    </recommendedName>
</protein>
<evidence type="ECO:0008006" key="3">
    <source>
        <dbReference type="Google" id="ProtNLM"/>
    </source>
</evidence>
<dbReference type="PATRIC" id="fig|401562.3.peg.4855"/>
<dbReference type="InterPro" id="IPR036782">
    <property type="entry name" value="NE0471-like_N"/>
</dbReference>
<dbReference type="GO" id="GO:0003677">
    <property type="term" value="F:DNA binding"/>
    <property type="evidence" value="ECO:0007669"/>
    <property type="project" value="InterPro"/>
</dbReference>
<sequence>MNGTASTADEEMVVVGTPLPRIESVEFVDGFQVRIGWKEGKRAGQIEVVDLAPALFNHRLFAPLRSDPDLFSRVFVEHWGSALSWPGRDMELSAEWIDRLPRTAMSNDDFRQAMDTMRMTLDGMAVTLGIARRSIAEYRKDKPIPRYLALAVRQLQQEASK</sequence>
<comment type="caution">
    <text evidence="1">The sequence shown here is derived from an EMBL/GenBank/DDBJ whole genome shotgun (WGS) entry which is preliminary data.</text>
</comment>
<gene>
    <name evidence="1" type="ORF">NS226_21985</name>
</gene>
<reference evidence="1 2" key="1">
    <citation type="journal article" date="2016" name="Front. Microbiol.">
        <title>Genomic Resource of Rice Seed Associated Bacteria.</title>
        <authorList>
            <person name="Midha S."/>
            <person name="Bansal K."/>
            <person name="Sharma S."/>
            <person name="Kumar N."/>
            <person name="Patil P.P."/>
            <person name="Chaudhry V."/>
            <person name="Patil P.B."/>
        </authorList>
    </citation>
    <scope>NUCLEOTIDE SEQUENCE [LARGE SCALE GENOMIC DNA]</scope>
    <source>
        <strain evidence="1 2">NS226</strain>
    </source>
</reference>
<name>A0A175R2P0_9HYPH</name>
<evidence type="ECO:0000313" key="2">
    <source>
        <dbReference type="Proteomes" id="UP000078272"/>
    </source>
</evidence>
<dbReference type="Proteomes" id="UP000078272">
    <property type="component" value="Unassembled WGS sequence"/>
</dbReference>
<dbReference type="InterPro" id="IPR018841">
    <property type="entry name" value="DUF2442"/>
</dbReference>